<name>A0A1W1X6P9_9BACT</name>
<dbReference type="AlphaFoldDB" id="A0A1W1X6P9"/>
<keyword evidence="3" id="KW-1185">Reference proteome</keyword>
<dbReference type="Proteomes" id="UP000192783">
    <property type="component" value="Unassembled WGS sequence"/>
</dbReference>
<dbReference type="EMBL" id="FWXF01000002">
    <property type="protein sequence ID" value="SMC19530.1"/>
    <property type="molecule type" value="Genomic_DNA"/>
</dbReference>
<evidence type="ECO:0000313" key="2">
    <source>
        <dbReference type="EMBL" id="SMC19530.1"/>
    </source>
</evidence>
<feature type="compositionally biased region" description="Polar residues" evidence="1">
    <location>
        <begin position="25"/>
        <end position="36"/>
    </location>
</feature>
<feature type="region of interest" description="Disordered" evidence="1">
    <location>
        <begin position="25"/>
        <end position="66"/>
    </location>
</feature>
<gene>
    <name evidence="2" type="ORF">SAMN02746041_00699</name>
</gene>
<organism evidence="2 3">
    <name type="scientific">Desulfacinum hydrothermale DSM 13146</name>
    <dbReference type="NCBI Taxonomy" id="1121390"/>
    <lineage>
        <taxon>Bacteria</taxon>
        <taxon>Pseudomonadati</taxon>
        <taxon>Thermodesulfobacteriota</taxon>
        <taxon>Syntrophobacteria</taxon>
        <taxon>Syntrophobacterales</taxon>
        <taxon>Syntrophobacteraceae</taxon>
        <taxon>Desulfacinum</taxon>
    </lineage>
</organism>
<sequence length="102" mass="11055">MDPPFARNGIERQHSHPAVIHSIRSAPNENTQTMGTHLTPERNPIPLATSLGPTFEDTPPPPKAPHIKEACWVELFPVGPAGISDSSFAMSSFSTRRLGYPG</sequence>
<evidence type="ECO:0000256" key="1">
    <source>
        <dbReference type="SAM" id="MobiDB-lite"/>
    </source>
</evidence>
<evidence type="ECO:0000313" key="3">
    <source>
        <dbReference type="Proteomes" id="UP000192783"/>
    </source>
</evidence>
<accession>A0A1W1X6P9</accession>
<reference evidence="2 3" key="1">
    <citation type="submission" date="2017-04" db="EMBL/GenBank/DDBJ databases">
        <authorList>
            <person name="Afonso C.L."/>
            <person name="Miller P.J."/>
            <person name="Scott M.A."/>
            <person name="Spackman E."/>
            <person name="Goraichik I."/>
            <person name="Dimitrov K.M."/>
            <person name="Suarez D.L."/>
            <person name="Swayne D.E."/>
        </authorList>
    </citation>
    <scope>NUCLEOTIDE SEQUENCE [LARGE SCALE GENOMIC DNA]</scope>
    <source>
        <strain evidence="2 3">DSM 13146</strain>
    </source>
</reference>
<protein>
    <submittedName>
        <fullName evidence="2">Uncharacterized protein</fullName>
    </submittedName>
</protein>
<proteinExistence type="predicted"/>